<dbReference type="RefSeq" id="WP_061501434.1">
    <property type="nucleotide sequence ID" value="NZ_CP010951.1"/>
</dbReference>
<gene>
    <name evidence="3" type="ORF">UC35_16085</name>
</gene>
<dbReference type="AlphaFoldDB" id="A0A127JVQ5"/>
<feature type="chain" id="PRO_5007449633" evidence="2">
    <location>
        <begin position="23"/>
        <end position="75"/>
    </location>
</feature>
<accession>A0A127JVQ5</accession>
<proteinExistence type="predicted"/>
<dbReference type="Proteomes" id="UP000070433">
    <property type="component" value="Chromosome"/>
</dbReference>
<organism evidence="3 4">
    <name type="scientific">Ramlibacter tataouinensis</name>
    <dbReference type="NCBI Taxonomy" id="94132"/>
    <lineage>
        <taxon>Bacteria</taxon>
        <taxon>Pseudomonadati</taxon>
        <taxon>Pseudomonadota</taxon>
        <taxon>Betaproteobacteria</taxon>
        <taxon>Burkholderiales</taxon>
        <taxon>Comamonadaceae</taxon>
        <taxon>Ramlibacter</taxon>
    </lineage>
</organism>
<feature type="region of interest" description="Disordered" evidence="1">
    <location>
        <begin position="30"/>
        <end position="51"/>
    </location>
</feature>
<evidence type="ECO:0000313" key="4">
    <source>
        <dbReference type="Proteomes" id="UP000070433"/>
    </source>
</evidence>
<evidence type="ECO:0000256" key="1">
    <source>
        <dbReference type="SAM" id="MobiDB-lite"/>
    </source>
</evidence>
<evidence type="ECO:0000313" key="3">
    <source>
        <dbReference type="EMBL" id="AMO24088.1"/>
    </source>
</evidence>
<protein>
    <submittedName>
        <fullName evidence="3">Uncharacterized protein</fullName>
    </submittedName>
</protein>
<sequence>MLTYRTYALATMAAALAATAIASWHRTDAENLKPNAHTERSPNGPGDANAQPAYLPALFFEAERAARIEPLPPQF</sequence>
<keyword evidence="4" id="KW-1185">Reference proteome</keyword>
<feature type="signal peptide" evidence="2">
    <location>
        <begin position="1"/>
        <end position="22"/>
    </location>
</feature>
<evidence type="ECO:0000256" key="2">
    <source>
        <dbReference type="SAM" id="SignalP"/>
    </source>
</evidence>
<feature type="compositionally biased region" description="Basic and acidic residues" evidence="1">
    <location>
        <begin position="30"/>
        <end position="40"/>
    </location>
</feature>
<reference evidence="3 4" key="1">
    <citation type="journal article" date="2014" name="Int. J. Syst. Evol. Microbiol.">
        <title>Ramlibacter solisilvae sp. nov., isolated from forest soil, and emended description of the genus Ramlibacter.</title>
        <authorList>
            <person name="Lee H.J."/>
            <person name="Lee S.H."/>
            <person name="Lee S.S."/>
            <person name="Lee J.S."/>
            <person name="Kim Y."/>
            <person name="Kim S.C."/>
            <person name="Jeon C.O."/>
        </authorList>
    </citation>
    <scope>NUCLEOTIDE SEQUENCE [LARGE SCALE GENOMIC DNA]</scope>
    <source>
        <strain evidence="3 4">5-10</strain>
    </source>
</reference>
<keyword evidence="2" id="KW-0732">Signal</keyword>
<name>A0A127JVQ5_9BURK</name>
<dbReference type="EMBL" id="CP010951">
    <property type="protein sequence ID" value="AMO24088.1"/>
    <property type="molecule type" value="Genomic_DNA"/>
</dbReference>